<protein>
    <submittedName>
        <fullName evidence="2">Uncharacterized protein</fullName>
    </submittedName>
</protein>
<keyword evidence="1" id="KW-0472">Membrane</keyword>
<proteinExistence type="predicted"/>
<evidence type="ECO:0000313" key="2">
    <source>
        <dbReference type="EMBL" id="MBY73145.1"/>
    </source>
</evidence>
<dbReference type="InterPro" id="IPR035899">
    <property type="entry name" value="DBL_dom_sf"/>
</dbReference>
<evidence type="ECO:0000256" key="1">
    <source>
        <dbReference type="SAM" id="Phobius"/>
    </source>
</evidence>
<accession>A0A2S2Q5W2</accession>
<dbReference type="AlphaFoldDB" id="A0A2S2Q5W2"/>
<dbReference type="EMBL" id="GGMS01003942">
    <property type="protein sequence ID" value="MBY73145.1"/>
    <property type="molecule type" value="Transcribed_RNA"/>
</dbReference>
<keyword evidence="1" id="KW-0812">Transmembrane</keyword>
<feature type="transmembrane region" description="Helical" evidence="1">
    <location>
        <begin position="250"/>
        <end position="271"/>
    </location>
</feature>
<dbReference type="SUPFAM" id="SSF48065">
    <property type="entry name" value="DBL homology domain (DH-domain)"/>
    <property type="match status" value="1"/>
</dbReference>
<keyword evidence="1" id="KW-1133">Transmembrane helix</keyword>
<organism evidence="2">
    <name type="scientific">Sipha flava</name>
    <name type="common">yellow sugarcane aphid</name>
    <dbReference type="NCBI Taxonomy" id="143950"/>
    <lineage>
        <taxon>Eukaryota</taxon>
        <taxon>Metazoa</taxon>
        <taxon>Ecdysozoa</taxon>
        <taxon>Arthropoda</taxon>
        <taxon>Hexapoda</taxon>
        <taxon>Insecta</taxon>
        <taxon>Pterygota</taxon>
        <taxon>Neoptera</taxon>
        <taxon>Paraneoptera</taxon>
        <taxon>Hemiptera</taxon>
        <taxon>Sternorrhyncha</taxon>
        <taxon>Aphidomorpha</taxon>
        <taxon>Aphidoidea</taxon>
        <taxon>Aphididae</taxon>
        <taxon>Sipha</taxon>
    </lineage>
</organism>
<gene>
    <name evidence="2" type="ORF">g.108428</name>
</gene>
<dbReference type="OrthoDB" id="6579363at2759"/>
<reference evidence="2" key="1">
    <citation type="submission" date="2018-04" db="EMBL/GenBank/DDBJ databases">
        <title>Transcriptome assembly of Sipha flava.</title>
        <authorList>
            <person name="Scully E.D."/>
            <person name="Geib S.M."/>
            <person name="Palmer N.A."/>
            <person name="Koch K."/>
            <person name="Bradshaw J."/>
            <person name="Heng-Moss T."/>
            <person name="Sarath G."/>
        </authorList>
    </citation>
    <scope>NUCLEOTIDE SEQUENCE</scope>
</reference>
<sequence>MAEKCWIDQDEIKGREFLLGRMAGGRMGVYVKKFEIFQKETANSTMLSDCVPVIMDLVTCDLNVDTFLRQSLLRSLVQMVVSSERVVQKMSAALKTDLLMRNLLRVMREHVMTQYKYYQLYTHHVIIVMKCLARVMKNSHTKENEFIKTTYIVGKDSCTMLDVLLKPMQYLVNMNKIFNDLGCMLLDNEDTGYIAEIKRYLTQVFNKIQNKLDLMSEIIDGIVKRYERRREKNKLIDENWILIKDKLKRIFEITIVIPCSFTLNLYLNFYFPNEEQMKEYINSLAKQ</sequence>
<name>A0A2S2Q5W2_9HEMI</name>